<protein>
    <submittedName>
        <fullName evidence="2">Uncharacterized protein</fullName>
    </submittedName>
</protein>
<dbReference type="Proteomes" id="UP000601027">
    <property type="component" value="Unassembled WGS sequence"/>
</dbReference>
<evidence type="ECO:0000256" key="1">
    <source>
        <dbReference type="SAM" id="MobiDB-lite"/>
    </source>
</evidence>
<feature type="region of interest" description="Disordered" evidence="1">
    <location>
        <begin position="1"/>
        <end position="65"/>
    </location>
</feature>
<reference evidence="2 3" key="1">
    <citation type="submission" date="2021-01" db="EMBL/GenBank/DDBJ databases">
        <title>Draft genome sequence of Micromonospora sp. strain STR1_7.</title>
        <authorList>
            <person name="Karlyshev A."/>
            <person name="Jawad R."/>
        </authorList>
    </citation>
    <scope>NUCLEOTIDE SEQUENCE [LARGE SCALE GENOMIC DNA]</scope>
    <source>
        <strain evidence="2 3">STR1-7</strain>
    </source>
</reference>
<accession>A0ABS1XTQ5</accession>
<keyword evidence="3" id="KW-1185">Reference proteome</keyword>
<evidence type="ECO:0000313" key="3">
    <source>
        <dbReference type="Proteomes" id="UP000601027"/>
    </source>
</evidence>
<evidence type="ECO:0000313" key="2">
    <source>
        <dbReference type="EMBL" id="MBM0232647.1"/>
    </source>
</evidence>
<dbReference type="EMBL" id="JAEVHM010000048">
    <property type="protein sequence ID" value="MBM0232647.1"/>
    <property type="molecule type" value="Genomic_DNA"/>
</dbReference>
<proteinExistence type="predicted"/>
<gene>
    <name evidence="2" type="ORF">JNW91_12730</name>
</gene>
<name>A0ABS1XTQ5_9ACTN</name>
<feature type="compositionally biased region" description="Low complexity" evidence="1">
    <location>
        <begin position="56"/>
        <end position="65"/>
    </location>
</feature>
<comment type="caution">
    <text evidence="2">The sequence shown here is derived from an EMBL/GenBank/DDBJ whole genome shotgun (WGS) entry which is preliminary data.</text>
</comment>
<dbReference type="RefSeq" id="WP_203175048.1">
    <property type="nucleotide sequence ID" value="NZ_JAEVHM010000048.1"/>
</dbReference>
<organism evidence="2 3">
    <name type="scientific">Micromonospora parastrephiae</name>
    <dbReference type="NCBI Taxonomy" id="2806101"/>
    <lineage>
        <taxon>Bacteria</taxon>
        <taxon>Bacillati</taxon>
        <taxon>Actinomycetota</taxon>
        <taxon>Actinomycetes</taxon>
        <taxon>Micromonosporales</taxon>
        <taxon>Micromonosporaceae</taxon>
        <taxon>Micromonospora</taxon>
    </lineage>
</organism>
<sequence length="65" mass="6837">MSGADGRHRDQANEPTAFLPKVDQLEPTPTRPGPAGNWPTPELPGRPRATRPPTSPRAATGRGAA</sequence>
<feature type="compositionally biased region" description="Basic and acidic residues" evidence="1">
    <location>
        <begin position="1"/>
        <end position="12"/>
    </location>
</feature>
<feature type="non-terminal residue" evidence="2">
    <location>
        <position position="65"/>
    </location>
</feature>